<organism evidence="1 2">
    <name type="scientific">Choiromyces venosus 120613-1</name>
    <dbReference type="NCBI Taxonomy" id="1336337"/>
    <lineage>
        <taxon>Eukaryota</taxon>
        <taxon>Fungi</taxon>
        <taxon>Dikarya</taxon>
        <taxon>Ascomycota</taxon>
        <taxon>Pezizomycotina</taxon>
        <taxon>Pezizomycetes</taxon>
        <taxon>Pezizales</taxon>
        <taxon>Tuberaceae</taxon>
        <taxon>Choiromyces</taxon>
    </lineage>
</organism>
<accession>A0A3N4IY10</accession>
<keyword evidence="2" id="KW-1185">Reference proteome</keyword>
<dbReference type="AlphaFoldDB" id="A0A3N4IY10"/>
<dbReference type="Proteomes" id="UP000276215">
    <property type="component" value="Unassembled WGS sequence"/>
</dbReference>
<evidence type="ECO:0000313" key="1">
    <source>
        <dbReference type="EMBL" id="RPA89857.1"/>
    </source>
</evidence>
<gene>
    <name evidence="1" type="ORF">L873DRAFT_1822085</name>
</gene>
<protein>
    <submittedName>
        <fullName evidence="1">Uncharacterized protein</fullName>
    </submittedName>
</protein>
<dbReference type="EMBL" id="ML120552">
    <property type="protein sequence ID" value="RPA89857.1"/>
    <property type="molecule type" value="Genomic_DNA"/>
</dbReference>
<reference evidence="1 2" key="1">
    <citation type="journal article" date="2018" name="Nat. Ecol. Evol.">
        <title>Pezizomycetes genomes reveal the molecular basis of ectomycorrhizal truffle lifestyle.</title>
        <authorList>
            <person name="Murat C."/>
            <person name="Payen T."/>
            <person name="Noel B."/>
            <person name="Kuo A."/>
            <person name="Morin E."/>
            <person name="Chen J."/>
            <person name="Kohler A."/>
            <person name="Krizsan K."/>
            <person name="Balestrini R."/>
            <person name="Da Silva C."/>
            <person name="Montanini B."/>
            <person name="Hainaut M."/>
            <person name="Levati E."/>
            <person name="Barry K.W."/>
            <person name="Belfiori B."/>
            <person name="Cichocki N."/>
            <person name="Clum A."/>
            <person name="Dockter R.B."/>
            <person name="Fauchery L."/>
            <person name="Guy J."/>
            <person name="Iotti M."/>
            <person name="Le Tacon F."/>
            <person name="Lindquist E.A."/>
            <person name="Lipzen A."/>
            <person name="Malagnac F."/>
            <person name="Mello A."/>
            <person name="Molinier V."/>
            <person name="Miyauchi S."/>
            <person name="Poulain J."/>
            <person name="Riccioni C."/>
            <person name="Rubini A."/>
            <person name="Sitrit Y."/>
            <person name="Splivallo R."/>
            <person name="Traeger S."/>
            <person name="Wang M."/>
            <person name="Zifcakova L."/>
            <person name="Wipf D."/>
            <person name="Zambonelli A."/>
            <person name="Paolocci F."/>
            <person name="Nowrousian M."/>
            <person name="Ottonello S."/>
            <person name="Baldrian P."/>
            <person name="Spatafora J.W."/>
            <person name="Henrissat B."/>
            <person name="Nagy L.G."/>
            <person name="Aury J.M."/>
            <person name="Wincker P."/>
            <person name="Grigoriev I.V."/>
            <person name="Bonfante P."/>
            <person name="Martin F.M."/>
        </authorList>
    </citation>
    <scope>NUCLEOTIDE SEQUENCE [LARGE SCALE GENOMIC DNA]</scope>
    <source>
        <strain evidence="1 2">120613-1</strain>
    </source>
</reference>
<proteinExistence type="predicted"/>
<evidence type="ECO:0000313" key="2">
    <source>
        <dbReference type="Proteomes" id="UP000276215"/>
    </source>
</evidence>
<name>A0A3N4IY10_9PEZI</name>
<sequence>MVSCKYHTQSSTIQNGNLKPELIDADHVNLTSKAQRVDGSFALNFAFLTQEET</sequence>